<dbReference type="Proteomes" id="UP001195422">
    <property type="component" value="Unassembled WGS sequence"/>
</dbReference>
<feature type="compositionally biased region" description="Polar residues" evidence="1">
    <location>
        <begin position="203"/>
        <end position="213"/>
    </location>
</feature>
<gene>
    <name evidence="2" type="ORF">JOF39_000623</name>
</gene>
<reference evidence="2 3" key="1">
    <citation type="submission" date="2021-03" db="EMBL/GenBank/DDBJ databases">
        <title>Sequencing the genomes of 1000 actinobacteria strains.</title>
        <authorList>
            <person name="Klenk H.-P."/>
        </authorList>
    </citation>
    <scope>NUCLEOTIDE SEQUENCE [LARGE SCALE GENOMIC DNA]</scope>
    <source>
        <strain evidence="2 3">DSM 20168</strain>
    </source>
</reference>
<evidence type="ECO:0000256" key="1">
    <source>
        <dbReference type="SAM" id="MobiDB-lite"/>
    </source>
</evidence>
<name>A0ABS4XMP7_GLUPR</name>
<evidence type="ECO:0000313" key="3">
    <source>
        <dbReference type="Proteomes" id="UP001195422"/>
    </source>
</evidence>
<organism evidence="2 3">
    <name type="scientific">Glutamicibacter protophormiae</name>
    <name type="common">Brevibacterium protophormiae</name>
    <dbReference type="NCBI Taxonomy" id="37930"/>
    <lineage>
        <taxon>Bacteria</taxon>
        <taxon>Bacillati</taxon>
        <taxon>Actinomycetota</taxon>
        <taxon>Actinomycetes</taxon>
        <taxon>Micrococcales</taxon>
        <taxon>Micrococcaceae</taxon>
        <taxon>Glutamicibacter</taxon>
    </lineage>
</organism>
<comment type="caution">
    <text evidence="2">The sequence shown here is derived from an EMBL/GenBank/DDBJ whole genome shotgun (WGS) entry which is preliminary data.</text>
</comment>
<keyword evidence="3" id="KW-1185">Reference proteome</keyword>
<accession>A0ABS4XMP7</accession>
<proteinExistence type="predicted"/>
<protein>
    <submittedName>
        <fullName evidence="2">Uncharacterized protein</fullName>
    </submittedName>
</protein>
<evidence type="ECO:0000313" key="2">
    <source>
        <dbReference type="EMBL" id="MBP2397542.1"/>
    </source>
</evidence>
<feature type="region of interest" description="Disordered" evidence="1">
    <location>
        <begin position="203"/>
        <end position="222"/>
    </location>
</feature>
<sequence>MRTPEEQHGPPSESSNRRVCYEENAVDCFGFGSFLPPIFPRKNFRGIFRPGGRDCGAPARAPRRAARDICAVGPLKDRQFFVPAAPRRPWFGPVGRAALAGAGFVRRSGAYPRRRGRIFASELQWESSFCFIDAIARTLRKRRIGGRAGFRAHGPVGGRMERTAILLRQSVIICARVPFREEIFPPLRRVRVAEEESQNKALTTCRPVSNLNHTPPFPTVNA</sequence>
<dbReference type="EMBL" id="JAGIOJ010000001">
    <property type="protein sequence ID" value="MBP2397542.1"/>
    <property type="molecule type" value="Genomic_DNA"/>
</dbReference>